<dbReference type="EMBL" id="CAXLJM020000002">
    <property type="protein sequence ID" value="CAL8068592.1"/>
    <property type="molecule type" value="Genomic_DNA"/>
</dbReference>
<sequence>MGQEDGDAIPIYSSQYFNQLHKNLPPRPPADDDNVEAGVNPLIHLTQINYNAEGDGETVLFSRTSECYDDDDNDDTSDDDNDDDDDEYRPPPNNQPPPPPPPSPPTRRRCVQTDFLGDF</sequence>
<feature type="region of interest" description="Disordered" evidence="1">
    <location>
        <begin position="62"/>
        <end position="119"/>
    </location>
</feature>
<protein>
    <submittedName>
        <fullName evidence="2">Uncharacterized protein</fullName>
    </submittedName>
</protein>
<gene>
    <name evidence="2" type="ORF">ODALV1_LOCUS370</name>
</gene>
<comment type="caution">
    <text evidence="2">The sequence shown here is derived from an EMBL/GenBank/DDBJ whole genome shotgun (WGS) entry which is preliminary data.</text>
</comment>
<reference evidence="2 3" key="1">
    <citation type="submission" date="2024-08" db="EMBL/GenBank/DDBJ databases">
        <authorList>
            <person name="Cucini C."/>
            <person name="Frati F."/>
        </authorList>
    </citation>
    <scope>NUCLEOTIDE SEQUENCE [LARGE SCALE GENOMIC DNA]</scope>
</reference>
<keyword evidence="3" id="KW-1185">Reference proteome</keyword>
<feature type="compositionally biased region" description="Pro residues" evidence="1">
    <location>
        <begin position="90"/>
        <end position="105"/>
    </location>
</feature>
<feature type="compositionally biased region" description="Acidic residues" evidence="1">
    <location>
        <begin position="67"/>
        <end position="87"/>
    </location>
</feature>
<evidence type="ECO:0000313" key="2">
    <source>
        <dbReference type="EMBL" id="CAL8068592.1"/>
    </source>
</evidence>
<accession>A0ABP1PIH4</accession>
<evidence type="ECO:0000256" key="1">
    <source>
        <dbReference type="SAM" id="MobiDB-lite"/>
    </source>
</evidence>
<evidence type="ECO:0000313" key="3">
    <source>
        <dbReference type="Proteomes" id="UP001642540"/>
    </source>
</evidence>
<name>A0ABP1PIH4_9HEXA</name>
<proteinExistence type="predicted"/>
<organism evidence="2 3">
    <name type="scientific">Orchesella dallaii</name>
    <dbReference type="NCBI Taxonomy" id="48710"/>
    <lineage>
        <taxon>Eukaryota</taxon>
        <taxon>Metazoa</taxon>
        <taxon>Ecdysozoa</taxon>
        <taxon>Arthropoda</taxon>
        <taxon>Hexapoda</taxon>
        <taxon>Collembola</taxon>
        <taxon>Entomobryomorpha</taxon>
        <taxon>Entomobryoidea</taxon>
        <taxon>Orchesellidae</taxon>
        <taxon>Orchesellinae</taxon>
        <taxon>Orchesella</taxon>
    </lineage>
</organism>
<dbReference type="Proteomes" id="UP001642540">
    <property type="component" value="Unassembled WGS sequence"/>
</dbReference>